<protein>
    <recommendedName>
        <fullName evidence="2">HTH cro/C1-type domain-containing protein</fullName>
    </recommendedName>
</protein>
<accession>R6WTR9</accession>
<evidence type="ECO:0008006" key="2">
    <source>
        <dbReference type="Google" id="ProtNLM"/>
    </source>
</evidence>
<proteinExistence type="predicted"/>
<dbReference type="Proteomes" id="UP000014937">
    <property type="component" value="Unassembled WGS sequence"/>
</dbReference>
<organism evidence="1">
    <name type="scientific">Phascolarctobacterium succinatutens CAG:287</name>
    <dbReference type="NCBI Taxonomy" id="1263101"/>
    <lineage>
        <taxon>Bacteria</taxon>
        <taxon>Bacillati</taxon>
        <taxon>Bacillota</taxon>
        <taxon>Negativicutes</taxon>
        <taxon>Acidaminococcales</taxon>
        <taxon>Acidaminococcaceae</taxon>
        <taxon>Phascolarctobacterium</taxon>
    </lineage>
</organism>
<reference evidence="1" key="1">
    <citation type="submission" date="2012-11" db="EMBL/GenBank/DDBJ databases">
        <title>Dependencies among metagenomic species, viruses, plasmids and units of genetic variation.</title>
        <authorList>
            <person name="Nielsen H.B."/>
            <person name="Almeida M."/>
            <person name="Juncker A.S."/>
            <person name="Rasmussen S."/>
            <person name="Li J."/>
            <person name="Sunagawa S."/>
            <person name="Plichta D."/>
            <person name="Gautier L."/>
            <person name="Le Chatelier E."/>
            <person name="Peletier E."/>
            <person name="Bonde I."/>
            <person name="Nielsen T."/>
            <person name="Manichanh C."/>
            <person name="Arumugam M."/>
            <person name="Batto J."/>
            <person name="Santos M.B.Q.D."/>
            <person name="Blom N."/>
            <person name="Borruel N."/>
            <person name="Burgdorf K.S."/>
            <person name="Boumezbeur F."/>
            <person name="Casellas F."/>
            <person name="Dore J."/>
            <person name="Guarner F."/>
            <person name="Hansen T."/>
            <person name="Hildebrand F."/>
            <person name="Kaas R.S."/>
            <person name="Kennedy S."/>
            <person name="Kristiansen K."/>
            <person name="Kultima J.R."/>
            <person name="Leonard P."/>
            <person name="Levenez F."/>
            <person name="Lund O."/>
            <person name="Moumen B."/>
            <person name="Le Paslier D."/>
            <person name="Pons N."/>
            <person name="Pedersen O."/>
            <person name="Prifti E."/>
            <person name="Qin J."/>
            <person name="Raes J."/>
            <person name="Tap J."/>
            <person name="Tims S."/>
            <person name="Ussery D.W."/>
            <person name="Yamada T."/>
            <person name="MetaHit consortium"/>
            <person name="Renault P."/>
            <person name="Sicheritz-Ponten T."/>
            <person name="Bork P."/>
            <person name="Wang J."/>
            <person name="Brunak S."/>
            <person name="Ehrlich S.D."/>
        </authorList>
    </citation>
    <scope>NUCLEOTIDE SEQUENCE [LARGE SCALE GENOMIC DNA]</scope>
</reference>
<gene>
    <name evidence="1" type="ORF">BN587_01962</name>
</gene>
<dbReference type="HOGENOM" id="CLU_2509810_0_0_9"/>
<dbReference type="EMBL" id="CBGL010000029">
    <property type="protein sequence ID" value="CDD10339.1"/>
    <property type="molecule type" value="Genomic_DNA"/>
</dbReference>
<dbReference type="AlphaFoldDB" id="R6WTR9"/>
<name>R6WTR9_9FIRM</name>
<dbReference type="RefSeq" id="WP_021720994.1">
    <property type="nucleotide sequence ID" value="NZ_FR892819.1"/>
</dbReference>
<comment type="caution">
    <text evidence="1">The sequence shown here is derived from an EMBL/GenBank/DDBJ whole genome shotgun (WGS) entry which is preliminary data.</text>
</comment>
<evidence type="ECO:0000313" key="1">
    <source>
        <dbReference type="EMBL" id="CDD10339.1"/>
    </source>
</evidence>
<sequence length="85" mass="8838">MDNSKAIIKGLIAMRCMSSQALADGLGITVPAVRNKLSRNSWAINDLVKLAQACGVRLAFVDDAGRAVLTFPAPPADDGSPAEGK</sequence>